<proteinExistence type="predicted"/>
<evidence type="ECO:0000313" key="5">
    <source>
        <dbReference type="Proteomes" id="UP000310477"/>
    </source>
</evidence>
<name>A0A4U1CCB5_9SPHI</name>
<dbReference type="SMART" id="SM00448">
    <property type="entry name" value="REC"/>
    <property type="match status" value="1"/>
</dbReference>
<dbReference type="Gene3D" id="3.40.50.2300">
    <property type="match status" value="1"/>
</dbReference>
<dbReference type="PROSITE" id="PS50110">
    <property type="entry name" value="RESPONSE_REGULATORY"/>
    <property type="match status" value="1"/>
</dbReference>
<feature type="modified residue" description="4-aspartylphosphate" evidence="2">
    <location>
        <position position="54"/>
    </location>
</feature>
<reference evidence="4 5" key="1">
    <citation type="submission" date="2019-04" db="EMBL/GenBank/DDBJ databases">
        <title>Pedobacter sp. AR-2-6 sp. nov., isolated from Arctic soil.</title>
        <authorList>
            <person name="Dahal R.H."/>
            <person name="Kim D.-U."/>
        </authorList>
    </citation>
    <scope>NUCLEOTIDE SEQUENCE [LARGE SCALE GENOMIC DNA]</scope>
    <source>
        <strain evidence="4 5">AR-2-6</strain>
    </source>
</reference>
<dbReference type="Pfam" id="PF00072">
    <property type="entry name" value="Response_reg"/>
    <property type="match status" value="1"/>
</dbReference>
<dbReference type="AlphaFoldDB" id="A0A4U1CCB5"/>
<evidence type="ECO:0000256" key="1">
    <source>
        <dbReference type="ARBA" id="ARBA00022553"/>
    </source>
</evidence>
<accession>A0A4U1CCB5</accession>
<sequence>MKNKKILVCDDDQGILEMLELILEDEGYQVVIEPKSVNALKRIEQETPDLILLDIWMPVISGDQILRSLKSDTEKAKIPVFMYSASTDGKVIAKAAGADGYLEKPFDIEVLLANIDDLIKAYPMG</sequence>
<dbReference type="SUPFAM" id="SSF52172">
    <property type="entry name" value="CheY-like"/>
    <property type="match status" value="1"/>
</dbReference>
<evidence type="ECO:0000313" key="4">
    <source>
        <dbReference type="EMBL" id="TKC01450.1"/>
    </source>
</evidence>
<dbReference type="InterPro" id="IPR050595">
    <property type="entry name" value="Bact_response_regulator"/>
</dbReference>
<dbReference type="PANTHER" id="PTHR44591">
    <property type="entry name" value="STRESS RESPONSE REGULATOR PROTEIN 1"/>
    <property type="match status" value="1"/>
</dbReference>
<gene>
    <name evidence="4" type="ORF">FA045_09450</name>
</gene>
<evidence type="ECO:0000259" key="3">
    <source>
        <dbReference type="PROSITE" id="PS50110"/>
    </source>
</evidence>
<protein>
    <submittedName>
        <fullName evidence="4">Response regulator</fullName>
    </submittedName>
</protein>
<dbReference type="PANTHER" id="PTHR44591:SF3">
    <property type="entry name" value="RESPONSE REGULATORY DOMAIN-CONTAINING PROTEIN"/>
    <property type="match status" value="1"/>
</dbReference>
<evidence type="ECO:0000256" key="2">
    <source>
        <dbReference type="PROSITE-ProRule" id="PRU00169"/>
    </source>
</evidence>
<dbReference type="OrthoDB" id="9789181at2"/>
<feature type="domain" description="Response regulatory" evidence="3">
    <location>
        <begin position="5"/>
        <end position="119"/>
    </location>
</feature>
<dbReference type="InterPro" id="IPR011006">
    <property type="entry name" value="CheY-like_superfamily"/>
</dbReference>
<dbReference type="RefSeq" id="WP_136876818.1">
    <property type="nucleotide sequence ID" value="NZ_SWBO01000004.1"/>
</dbReference>
<dbReference type="InterPro" id="IPR001789">
    <property type="entry name" value="Sig_transdc_resp-reg_receiver"/>
</dbReference>
<dbReference type="GO" id="GO:0000160">
    <property type="term" value="P:phosphorelay signal transduction system"/>
    <property type="evidence" value="ECO:0007669"/>
    <property type="project" value="InterPro"/>
</dbReference>
<comment type="caution">
    <text evidence="4">The sequence shown here is derived from an EMBL/GenBank/DDBJ whole genome shotgun (WGS) entry which is preliminary data.</text>
</comment>
<dbReference type="Proteomes" id="UP000310477">
    <property type="component" value="Unassembled WGS sequence"/>
</dbReference>
<keyword evidence="1 2" id="KW-0597">Phosphoprotein</keyword>
<keyword evidence="5" id="KW-1185">Reference proteome</keyword>
<dbReference type="EMBL" id="SWBO01000004">
    <property type="protein sequence ID" value="TKC01450.1"/>
    <property type="molecule type" value="Genomic_DNA"/>
</dbReference>
<organism evidence="4 5">
    <name type="scientific">Pedobacter cryotolerans</name>
    <dbReference type="NCBI Taxonomy" id="2571270"/>
    <lineage>
        <taxon>Bacteria</taxon>
        <taxon>Pseudomonadati</taxon>
        <taxon>Bacteroidota</taxon>
        <taxon>Sphingobacteriia</taxon>
        <taxon>Sphingobacteriales</taxon>
        <taxon>Sphingobacteriaceae</taxon>
        <taxon>Pedobacter</taxon>
    </lineage>
</organism>